<dbReference type="Gene3D" id="3.40.190.10">
    <property type="entry name" value="Periplasmic binding protein-like II"/>
    <property type="match status" value="2"/>
</dbReference>
<reference evidence="2 3" key="1">
    <citation type="submission" date="2017-01" db="EMBL/GenBank/DDBJ databases">
        <authorList>
            <person name="Erauso G."/>
        </authorList>
    </citation>
    <scope>NUCLEOTIDE SEQUENCE [LARGE SCALE GENOMIC DNA]</scope>
    <source>
        <strain evidence="2">MESINF1</strain>
    </source>
</reference>
<keyword evidence="1" id="KW-0732">Signal</keyword>
<dbReference type="InterPro" id="IPR026045">
    <property type="entry name" value="Ferric-bd"/>
</dbReference>
<dbReference type="EMBL" id="LS974202">
    <property type="protein sequence ID" value="SSC12433.1"/>
    <property type="molecule type" value="Genomic_DNA"/>
</dbReference>
<dbReference type="KEGG" id="minf:MESINF_0984"/>
<accession>A0A7Z7LED3</accession>
<gene>
    <name evidence="2" type="ORF">MESINF_0984</name>
</gene>
<evidence type="ECO:0000256" key="1">
    <source>
        <dbReference type="ARBA" id="ARBA00022729"/>
    </source>
</evidence>
<dbReference type="PANTHER" id="PTHR30006:SF2">
    <property type="entry name" value="ABC TRANSPORTER SUBSTRATE-BINDING PROTEIN"/>
    <property type="match status" value="1"/>
</dbReference>
<evidence type="ECO:0000313" key="2">
    <source>
        <dbReference type="EMBL" id="SSC12433.1"/>
    </source>
</evidence>
<dbReference type="AlphaFoldDB" id="A0A7Z7LED3"/>
<sequence length="340" mass="38899">MKRTILVMMIMVLVSVFAFAVSLENKLIIYTCHGEEMPGAFKQYFEEAYPGVTVEFLAMGAQDMYDRVKAERSNPQADILWGGPTNIFLLEKQDGLLEKYVPSFDRSVPKEYKDVDGFFYGQFLTPPAIVYNTETLAEKDVPQDWDDLLDPKYKGQITIRYPLASGTMRTVYSAMIWRYYKVDGNPQRGYEWLKKLDANTKDYTSHSSVMFTNLVRGLAKISIWNFSDAMLQKTLNGYPFGVVLPKSGTPVIVDNIAIVKNAKHPEAAKAFVEFVGTKQSSVMMAHQYFRIPVRTDVDKAVLPSWMKVEIVPMDIDWVAFAELSPMWMEYWDENIKGRGN</sequence>
<dbReference type="SUPFAM" id="SSF53850">
    <property type="entry name" value="Periplasmic binding protein-like II"/>
    <property type="match status" value="1"/>
</dbReference>
<dbReference type="Pfam" id="PF13343">
    <property type="entry name" value="SBP_bac_6"/>
    <property type="match status" value="1"/>
</dbReference>
<keyword evidence="3" id="KW-1185">Reference proteome</keyword>
<dbReference type="PANTHER" id="PTHR30006">
    <property type="entry name" value="THIAMINE-BINDING PERIPLASMIC PROTEIN-RELATED"/>
    <property type="match status" value="1"/>
</dbReference>
<dbReference type="RefSeq" id="WP_169698756.1">
    <property type="nucleotide sequence ID" value="NZ_LS974202.1"/>
</dbReference>
<proteinExistence type="predicted"/>
<dbReference type="Proteomes" id="UP000250796">
    <property type="component" value="Chromosome MESINF"/>
</dbReference>
<name>A0A7Z7LED3_9BACT</name>
<dbReference type="PIRSF" id="PIRSF002825">
    <property type="entry name" value="CfbpA"/>
    <property type="match status" value="1"/>
</dbReference>
<protein>
    <submittedName>
        <fullName evidence="2">Iron ABC superfamily ATP binding cassette transporter substrate-binding protein</fullName>
    </submittedName>
</protein>
<evidence type="ECO:0000313" key="3">
    <source>
        <dbReference type="Proteomes" id="UP000250796"/>
    </source>
</evidence>
<organism evidence="2 3">
    <name type="scientific">Mesotoga infera</name>
    <dbReference type="NCBI Taxonomy" id="1236046"/>
    <lineage>
        <taxon>Bacteria</taxon>
        <taxon>Thermotogati</taxon>
        <taxon>Thermotogota</taxon>
        <taxon>Thermotogae</taxon>
        <taxon>Kosmotogales</taxon>
        <taxon>Kosmotogaceae</taxon>
        <taxon>Mesotoga</taxon>
    </lineage>
</organism>